<feature type="domain" description="Glycosyltransferase 2-like" evidence="2">
    <location>
        <begin position="4"/>
        <end position="124"/>
    </location>
</feature>
<evidence type="ECO:0000313" key="4">
    <source>
        <dbReference type="EMBL" id="MEC4718463.1"/>
    </source>
</evidence>
<reference evidence="4 5" key="1">
    <citation type="submission" date="2023-10" db="EMBL/GenBank/DDBJ databases">
        <title>Noviherbaspirillum sp. CPCC 100848 genome assembly.</title>
        <authorList>
            <person name="Li X.Y."/>
            <person name="Fang X.M."/>
        </authorList>
    </citation>
    <scope>NUCLEOTIDE SEQUENCE [LARGE SCALE GENOMIC DNA]</scope>
    <source>
        <strain evidence="4 5">CPCC 100848</strain>
    </source>
</reference>
<dbReference type="Proteomes" id="UP001352263">
    <property type="component" value="Unassembled WGS sequence"/>
</dbReference>
<dbReference type="InterPro" id="IPR001173">
    <property type="entry name" value="Glyco_trans_2-like"/>
</dbReference>
<dbReference type="EMBL" id="JAWIIV010000003">
    <property type="protein sequence ID" value="MEC4718463.1"/>
    <property type="molecule type" value="Genomic_DNA"/>
</dbReference>
<feature type="domain" description="Galactosyltransferase C-terminal" evidence="3">
    <location>
        <begin position="178"/>
        <end position="226"/>
    </location>
</feature>
<dbReference type="PANTHER" id="PTHR43685:SF3">
    <property type="entry name" value="SLR2126 PROTEIN"/>
    <property type="match status" value="1"/>
</dbReference>
<dbReference type="InterPro" id="IPR029044">
    <property type="entry name" value="Nucleotide-diphossugar_trans"/>
</dbReference>
<comment type="caution">
    <text evidence="4">The sequence shown here is derived from an EMBL/GenBank/DDBJ whole genome shotgun (WGS) entry which is preliminary data.</text>
</comment>
<dbReference type="PANTHER" id="PTHR43685">
    <property type="entry name" value="GLYCOSYLTRANSFERASE"/>
    <property type="match status" value="1"/>
</dbReference>
<dbReference type="SUPFAM" id="SSF53448">
    <property type="entry name" value="Nucleotide-diphospho-sugar transferases"/>
    <property type="match status" value="1"/>
</dbReference>
<evidence type="ECO:0000313" key="5">
    <source>
        <dbReference type="Proteomes" id="UP001352263"/>
    </source>
</evidence>
<protein>
    <submittedName>
        <fullName evidence="4">Glycosyltransferase family 2 protein</fullName>
    </submittedName>
</protein>
<evidence type="ECO:0000259" key="3">
    <source>
        <dbReference type="Pfam" id="PF02709"/>
    </source>
</evidence>
<dbReference type="Pfam" id="PF02709">
    <property type="entry name" value="Glyco_transf_7C"/>
    <property type="match status" value="1"/>
</dbReference>
<dbReference type="InterPro" id="IPR050834">
    <property type="entry name" value="Glycosyltransf_2"/>
</dbReference>
<dbReference type="RefSeq" id="WP_326505200.1">
    <property type="nucleotide sequence ID" value="NZ_JAWIIV010000003.1"/>
</dbReference>
<gene>
    <name evidence="4" type="ORF">RY831_04850</name>
</gene>
<evidence type="ECO:0000259" key="2">
    <source>
        <dbReference type="Pfam" id="PF00535"/>
    </source>
</evidence>
<evidence type="ECO:0000256" key="1">
    <source>
        <dbReference type="ARBA" id="ARBA00022679"/>
    </source>
</evidence>
<name>A0ABU6J4B0_9BURK</name>
<dbReference type="Pfam" id="PF00535">
    <property type="entry name" value="Glycos_transf_2"/>
    <property type="match status" value="1"/>
</dbReference>
<dbReference type="Gene3D" id="3.90.550.10">
    <property type="entry name" value="Spore Coat Polysaccharide Biosynthesis Protein SpsA, Chain A"/>
    <property type="match status" value="1"/>
</dbReference>
<sequence length="286" mass="32251">MLISVIVTTYNRPDALSAVVRALLDQTDANFEIIIADDGSRQPTRDALSAFAAVPHAPGARRLVHAWQPDTGFRASAARNLGVFAARGDYLVFLDGDCIPRPDYVARHRLLAERGFMVSGSRVLLSERFTGELLSSSAPVHRYGLAYWLKQRLIGKTNKVVPLLHFPDTPMRHYRAVKWSRIKSCNLAIWRDDYLAVNGFDESFVGWGHEDADLVLRLARHGVRRKGGAFSTEVFHLWHRENTRATESENRRRVEERMQTGVTLADIGMDSHPKAEDRVEVVFSAM</sequence>
<dbReference type="CDD" id="cd06420">
    <property type="entry name" value="GT2_Chondriotin_Pol_N"/>
    <property type="match status" value="1"/>
</dbReference>
<organism evidence="4 5">
    <name type="scientific">Noviherbaspirillum album</name>
    <dbReference type="NCBI Taxonomy" id="3080276"/>
    <lineage>
        <taxon>Bacteria</taxon>
        <taxon>Pseudomonadati</taxon>
        <taxon>Pseudomonadota</taxon>
        <taxon>Betaproteobacteria</taxon>
        <taxon>Burkholderiales</taxon>
        <taxon>Oxalobacteraceae</taxon>
        <taxon>Noviherbaspirillum</taxon>
    </lineage>
</organism>
<keyword evidence="1" id="KW-0808">Transferase</keyword>
<accession>A0ABU6J4B0</accession>
<dbReference type="InterPro" id="IPR027791">
    <property type="entry name" value="Galactosyl_T_C"/>
</dbReference>
<keyword evidence="5" id="KW-1185">Reference proteome</keyword>
<proteinExistence type="predicted"/>